<evidence type="ECO:0000256" key="7">
    <source>
        <dbReference type="ARBA" id="ARBA00022723"/>
    </source>
</evidence>
<evidence type="ECO:0000313" key="16">
    <source>
        <dbReference type="Proteomes" id="UP001212189"/>
    </source>
</evidence>
<keyword evidence="10" id="KW-0408">Iron</keyword>
<dbReference type="Gene3D" id="1.20.950.20">
    <property type="entry name" value="Transmembrane di-heme cytochromes, Chain C"/>
    <property type="match status" value="1"/>
</dbReference>
<organism evidence="15 16">
    <name type="scientific">Denitrificimonas caeni</name>
    <dbReference type="NCBI Taxonomy" id="521720"/>
    <lineage>
        <taxon>Bacteria</taxon>
        <taxon>Pseudomonadati</taxon>
        <taxon>Pseudomonadota</taxon>
        <taxon>Gammaproteobacteria</taxon>
        <taxon>Pseudomonadales</taxon>
        <taxon>Pseudomonadaceae</taxon>
        <taxon>Denitrificimonas</taxon>
    </lineage>
</organism>
<evidence type="ECO:0000256" key="3">
    <source>
        <dbReference type="ARBA" id="ARBA00022448"/>
    </source>
</evidence>
<dbReference type="EMBL" id="CP114976">
    <property type="protein sequence ID" value="WBE25799.1"/>
    <property type="molecule type" value="Genomic_DNA"/>
</dbReference>
<evidence type="ECO:0000256" key="10">
    <source>
        <dbReference type="ARBA" id="ARBA00023004"/>
    </source>
</evidence>
<name>A0AAE9VTU2_9GAMM</name>
<evidence type="ECO:0000256" key="13">
    <source>
        <dbReference type="SAM" id="Phobius"/>
    </source>
</evidence>
<keyword evidence="3" id="KW-0813">Transport</keyword>
<keyword evidence="16" id="KW-1185">Reference proteome</keyword>
<evidence type="ECO:0000256" key="11">
    <source>
        <dbReference type="ARBA" id="ARBA00023136"/>
    </source>
</evidence>
<feature type="domain" description="Cytochrome b561 bacterial/Ni-hydrogenase" evidence="14">
    <location>
        <begin position="9"/>
        <end position="180"/>
    </location>
</feature>
<dbReference type="Proteomes" id="UP001212189">
    <property type="component" value="Chromosome"/>
</dbReference>
<keyword evidence="11 13" id="KW-0472">Membrane</keyword>
<dbReference type="GO" id="GO:0009055">
    <property type="term" value="F:electron transfer activity"/>
    <property type="evidence" value="ECO:0007669"/>
    <property type="project" value="InterPro"/>
</dbReference>
<accession>A0AAE9VTU2</accession>
<dbReference type="InterPro" id="IPR011577">
    <property type="entry name" value="Cyt_b561_bac/Ni-Hgenase"/>
</dbReference>
<dbReference type="KEGG" id="dce:O6P33_02855"/>
<dbReference type="InterPro" id="IPR052168">
    <property type="entry name" value="Cytochrome_b561_oxidase"/>
</dbReference>
<comment type="cofactor">
    <cofactor evidence="1">
        <name>heme b</name>
        <dbReference type="ChEBI" id="CHEBI:60344"/>
    </cofactor>
</comment>
<dbReference type="SUPFAM" id="SSF81342">
    <property type="entry name" value="Transmembrane di-heme cytochromes"/>
    <property type="match status" value="1"/>
</dbReference>
<dbReference type="GO" id="GO:0022904">
    <property type="term" value="P:respiratory electron transport chain"/>
    <property type="evidence" value="ECO:0007669"/>
    <property type="project" value="InterPro"/>
</dbReference>
<feature type="transmembrane region" description="Helical" evidence="13">
    <location>
        <begin position="144"/>
        <end position="164"/>
    </location>
</feature>
<keyword evidence="5" id="KW-0349">Heme</keyword>
<dbReference type="InterPro" id="IPR016174">
    <property type="entry name" value="Di-haem_cyt_TM"/>
</dbReference>
<dbReference type="AlphaFoldDB" id="A0AAE9VTU2"/>
<feature type="transmembrane region" description="Helical" evidence="13">
    <location>
        <begin position="12"/>
        <end position="34"/>
    </location>
</feature>
<evidence type="ECO:0000313" key="15">
    <source>
        <dbReference type="EMBL" id="WBE25799.1"/>
    </source>
</evidence>
<gene>
    <name evidence="15" type="ORF">O6P33_02855</name>
</gene>
<dbReference type="RefSeq" id="WP_269818741.1">
    <property type="nucleotide sequence ID" value="NZ_CP114976.1"/>
</dbReference>
<keyword evidence="4" id="KW-1003">Cell membrane</keyword>
<keyword evidence="7" id="KW-0479">Metal-binding</keyword>
<evidence type="ECO:0000259" key="14">
    <source>
        <dbReference type="Pfam" id="PF01292"/>
    </source>
</evidence>
<dbReference type="PANTHER" id="PTHR30529:SF1">
    <property type="entry name" value="CYTOCHROME B561 HOMOLOG 2"/>
    <property type="match status" value="1"/>
</dbReference>
<reference evidence="15 16" key="1">
    <citation type="submission" date="2022-12" db="EMBL/GenBank/DDBJ databases">
        <title>Coexistence and Characterization of a Novel Tigecycline Resistance gene tet(X) variant and blaNDM-1 in a Pseudomonas caeni Isolate of Chicken Origin.</title>
        <authorList>
            <person name="Lu X."/>
            <person name="Zhang L."/>
            <person name="Li R."/>
            <person name="Wang Z."/>
        </authorList>
    </citation>
    <scope>NUCLEOTIDE SEQUENCE [LARGE SCALE GENOMIC DNA]</scope>
    <source>
        <strain evidence="15 16">CE14</strain>
    </source>
</reference>
<evidence type="ECO:0000256" key="6">
    <source>
        <dbReference type="ARBA" id="ARBA00022692"/>
    </source>
</evidence>
<keyword evidence="6 13" id="KW-0812">Transmembrane</keyword>
<proteinExistence type="inferred from homology"/>
<sequence length="184" mass="20287">MQLLNSSNRYGWVSVLIHWLVAVAVFALFGLGLWMTDLSYYSEWYRTAPALHKSVGIVLFAVMLLRLLWRFFTPQPAALSSHSTAVQLLSRLGHGALYLGLFVVMISGYLISTADGRGISVFDLFEIPALITGLPKQADLAGAVHFYVAWALVIFAGLHGLAALKHHFIDRDATLKRMLGCGPK</sequence>
<comment type="similarity">
    <text evidence="12">Belongs to the cytochrome b561 family.</text>
</comment>
<evidence type="ECO:0000256" key="5">
    <source>
        <dbReference type="ARBA" id="ARBA00022617"/>
    </source>
</evidence>
<dbReference type="PANTHER" id="PTHR30529">
    <property type="entry name" value="CYTOCHROME B561"/>
    <property type="match status" value="1"/>
</dbReference>
<dbReference type="GO" id="GO:0005886">
    <property type="term" value="C:plasma membrane"/>
    <property type="evidence" value="ECO:0007669"/>
    <property type="project" value="UniProtKB-SubCell"/>
</dbReference>
<protein>
    <submittedName>
        <fullName evidence="15">Cytochrome b</fullName>
    </submittedName>
</protein>
<dbReference type="GO" id="GO:0046872">
    <property type="term" value="F:metal ion binding"/>
    <property type="evidence" value="ECO:0007669"/>
    <property type="project" value="UniProtKB-KW"/>
</dbReference>
<evidence type="ECO:0000256" key="9">
    <source>
        <dbReference type="ARBA" id="ARBA00022989"/>
    </source>
</evidence>
<evidence type="ECO:0000256" key="1">
    <source>
        <dbReference type="ARBA" id="ARBA00001970"/>
    </source>
</evidence>
<evidence type="ECO:0000256" key="12">
    <source>
        <dbReference type="ARBA" id="ARBA00037975"/>
    </source>
</evidence>
<comment type="subcellular location">
    <subcellularLocation>
        <location evidence="2">Cell membrane</location>
        <topology evidence="2">Multi-pass membrane protein</topology>
    </subcellularLocation>
</comment>
<evidence type="ECO:0000256" key="4">
    <source>
        <dbReference type="ARBA" id="ARBA00022475"/>
    </source>
</evidence>
<evidence type="ECO:0000256" key="8">
    <source>
        <dbReference type="ARBA" id="ARBA00022982"/>
    </source>
</evidence>
<evidence type="ECO:0000256" key="2">
    <source>
        <dbReference type="ARBA" id="ARBA00004651"/>
    </source>
</evidence>
<dbReference type="GO" id="GO:0020037">
    <property type="term" value="F:heme binding"/>
    <property type="evidence" value="ECO:0007669"/>
    <property type="project" value="TreeGrafter"/>
</dbReference>
<feature type="transmembrane region" description="Helical" evidence="13">
    <location>
        <begin position="54"/>
        <end position="72"/>
    </location>
</feature>
<keyword evidence="8" id="KW-0249">Electron transport</keyword>
<feature type="transmembrane region" description="Helical" evidence="13">
    <location>
        <begin position="92"/>
        <end position="111"/>
    </location>
</feature>
<keyword evidence="9 13" id="KW-1133">Transmembrane helix</keyword>
<dbReference type="Pfam" id="PF01292">
    <property type="entry name" value="Ni_hydr_CYTB"/>
    <property type="match status" value="1"/>
</dbReference>